<dbReference type="AlphaFoldDB" id="U2TV90"/>
<dbReference type="InterPro" id="IPR029753">
    <property type="entry name" value="D-isomer_DH_CS"/>
</dbReference>
<evidence type="ECO:0000259" key="5">
    <source>
        <dbReference type="Pfam" id="PF00389"/>
    </source>
</evidence>
<protein>
    <submittedName>
        <fullName evidence="7">4-phosphoerythronate dehydrogenase</fullName>
        <ecNumber evidence="7">1.1.1.290</ecNumber>
    </submittedName>
</protein>
<dbReference type="Pfam" id="PF00389">
    <property type="entry name" value="2-Hacid_dh"/>
    <property type="match status" value="1"/>
</dbReference>
<dbReference type="PROSITE" id="PS00670">
    <property type="entry name" value="D_2_HYDROXYACID_DH_2"/>
    <property type="match status" value="1"/>
</dbReference>
<keyword evidence="2 4" id="KW-0560">Oxidoreductase</keyword>
<evidence type="ECO:0000259" key="6">
    <source>
        <dbReference type="Pfam" id="PF02826"/>
    </source>
</evidence>
<dbReference type="eggNOG" id="COG1052">
    <property type="taxonomic scope" value="Bacteria"/>
</dbReference>
<dbReference type="Pfam" id="PF02826">
    <property type="entry name" value="2-Hacid_dh_C"/>
    <property type="match status" value="1"/>
</dbReference>
<evidence type="ECO:0000256" key="1">
    <source>
        <dbReference type="ARBA" id="ARBA00005854"/>
    </source>
</evidence>
<evidence type="ECO:0000256" key="2">
    <source>
        <dbReference type="ARBA" id="ARBA00023002"/>
    </source>
</evidence>
<evidence type="ECO:0000256" key="4">
    <source>
        <dbReference type="RuleBase" id="RU003719"/>
    </source>
</evidence>
<evidence type="ECO:0000313" key="7">
    <source>
        <dbReference type="EMBL" id="ERL09993.1"/>
    </source>
</evidence>
<organism evidence="7 8">
    <name type="scientific">Olsenella profusa F0195</name>
    <dbReference type="NCBI Taxonomy" id="1125712"/>
    <lineage>
        <taxon>Bacteria</taxon>
        <taxon>Bacillati</taxon>
        <taxon>Actinomycetota</taxon>
        <taxon>Coriobacteriia</taxon>
        <taxon>Coriobacteriales</taxon>
        <taxon>Atopobiaceae</taxon>
        <taxon>Olsenella</taxon>
    </lineage>
</organism>
<dbReference type="PANTHER" id="PTHR43761">
    <property type="entry name" value="D-ISOMER SPECIFIC 2-HYDROXYACID DEHYDROGENASE FAMILY PROTEIN (AFU_ORTHOLOGUE AFUA_1G13630)"/>
    <property type="match status" value="1"/>
</dbReference>
<dbReference type="GO" id="GO:0033711">
    <property type="term" value="F:4-phosphoerythronate dehydrogenase activity"/>
    <property type="evidence" value="ECO:0007669"/>
    <property type="project" value="UniProtKB-EC"/>
</dbReference>
<gene>
    <name evidence="7" type="primary">pdxB_4</name>
    <name evidence="7" type="ORF">HMPREF1316_1453</name>
</gene>
<dbReference type="SUPFAM" id="SSF51735">
    <property type="entry name" value="NAD(P)-binding Rossmann-fold domains"/>
    <property type="match status" value="1"/>
</dbReference>
<dbReference type="InterPro" id="IPR036291">
    <property type="entry name" value="NAD(P)-bd_dom_sf"/>
</dbReference>
<dbReference type="InterPro" id="IPR006140">
    <property type="entry name" value="D-isomer_DH_NAD-bd"/>
</dbReference>
<dbReference type="InterPro" id="IPR006139">
    <property type="entry name" value="D-isomer_2_OHA_DH_cat_dom"/>
</dbReference>
<dbReference type="Gene3D" id="3.40.50.720">
    <property type="entry name" value="NAD(P)-binding Rossmann-like Domain"/>
    <property type="match status" value="2"/>
</dbReference>
<feature type="domain" description="D-isomer specific 2-hydroxyacid dehydrogenase catalytic" evidence="5">
    <location>
        <begin position="18"/>
        <end position="322"/>
    </location>
</feature>
<dbReference type="SUPFAM" id="SSF52283">
    <property type="entry name" value="Formate/glycerate dehydrogenase catalytic domain-like"/>
    <property type="match status" value="1"/>
</dbReference>
<keyword evidence="3" id="KW-0520">NAD</keyword>
<keyword evidence="8" id="KW-1185">Reference proteome</keyword>
<dbReference type="PROSITE" id="PS00671">
    <property type="entry name" value="D_2_HYDROXYACID_DH_3"/>
    <property type="match status" value="1"/>
</dbReference>
<name>U2TV90_9ACTN</name>
<dbReference type="PATRIC" id="fig|1125712.3.peg.487"/>
<reference evidence="7 8" key="1">
    <citation type="submission" date="2013-08" db="EMBL/GenBank/DDBJ databases">
        <authorList>
            <person name="Durkin A.S."/>
            <person name="Haft D.R."/>
            <person name="McCorrison J."/>
            <person name="Torralba M."/>
            <person name="Gillis M."/>
            <person name="Haft D.H."/>
            <person name="Methe B."/>
            <person name="Sutton G."/>
            <person name="Nelson K.E."/>
        </authorList>
    </citation>
    <scope>NUCLEOTIDE SEQUENCE [LARGE SCALE GENOMIC DNA]</scope>
    <source>
        <strain evidence="7 8">F0195</strain>
    </source>
</reference>
<feature type="domain" description="D-isomer specific 2-hydroxyacid dehydrogenase NAD-binding" evidence="6">
    <location>
        <begin position="117"/>
        <end position="294"/>
    </location>
</feature>
<proteinExistence type="inferred from homology"/>
<dbReference type="Proteomes" id="UP000016638">
    <property type="component" value="Unassembled WGS sequence"/>
</dbReference>
<accession>U2TV90</accession>
<dbReference type="PANTHER" id="PTHR43761:SF1">
    <property type="entry name" value="D-ISOMER SPECIFIC 2-HYDROXYACID DEHYDROGENASE CATALYTIC DOMAIN-CONTAINING PROTEIN-RELATED"/>
    <property type="match status" value="1"/>
</dbReference>
<dbReference type="GO" id="GO:0051287">
    <property type="term" value="F:NAD binding"/>
    <property type="evidence" value="ECO:0007669"/>
    <property type="project" value="InterPro"/>
</dbReference>
<comment type="similarity">
    <text evidence="1 4">Belongs to the D-isomer specific 2-hydroxyacid dehydrogenase family.</text>
</comment>
<evidence type="ECO:0000313" key="8">
    <source>
        <dbReference type="Proteomes" id="UP000016638"/>
    </source>
</evidence>
<dbReference type="InterPro" id="IPR050418">
    <property type="entry name" value="D-iso_2-hydroxyacid_DH_PdxB"/>
</dbReference>
<sequence>MATRHRILLYTSDGSTSYAQGYLRDAGLEEEFELTGIAHAPMTVPAAEQVAGHEAILGELMPVRDEAVDMMAHAGIRLIASLSIGLNHMDVAGLARQGVLTSNCPGYCAEDVALHTIALMLDLERQVTFSNRTVVGGAWDPHQGYEMHRTQEQTLGLVFFGNIARAVVPIARAMGMRVLVWAPTKSAGELAEAGCAQAATLDELLAASDVVSLHCPLIPQTERLIGPHELTVMKSTAFLVNTSRGPVIDEGALADALDAGQIQAAALDVLADEGAHRNQRLINHPRCVVTPHAAYVSREASDALIRMGLDAVIELLVEGCEPTNVVCA</sequence>
<dbReference type="EMBL" id="AWEZ01000017">
    <property type="protein sequence ID" value="ERL09993.1"/>
    <property type="molecule type" value="Genomic_DNA"/>
</dbReference>
<dbReference type="EC" id="1.1.1.290" evidence="7"/>
<evidence type="ECO:0000256" key="3">
    <source>
        <dbReference type="ARBA" id="ARBA00023027"/>
    </source>
</evidence>
<comment type="caution">
    <text evidence="7">The sequence shown here is derived from an EMBL/GenBank/DDBJ whole genome shotgun (WGS) entry which is preliminary data.</text>
</comment>
<dbReference type="STRING" id="1125712.HMPREF1316_1453"/>
<dbReference type="RefSeq" id="WP_021725286.1">
    <property type="nucleotide sequence ID" value="NZ_AWEZ01000017.1"/>
</dbReference>